<organism evidence="1 2">
    <name type="scientific">Corchorus olitorius</name>
    <dbReference type="NCBI Taxonomy" id="93759"/>
    <lineage>
        <taxon>Eukaryota</taxon>
        <taxon>Viridiplantae</taxon>
        <taxon>Streptophyta</taxon>
        <taxon>Embryophyta</taxon>
        <taxon>Tracheophyta</taxon>
        <taxon>Spermatophyta</taxon>
        <taxon>Magnoliopsida</taxon>
        <taxon>eudicotyledons</taxon>
        <taxon>Gunneridae</taxon>
        <taxon>Pentapetalae</taxon>
        <taxon>rosids</taxon>
        <taxon>malvids</taxon>
        <taxon>Malvales</taxon>
        <taxon>Malvaceae</taxon>
        <taxon>Grewioideae</taxon>
        <taxon>Apeibeae</taxon>
        <taxon>Corchorus</taxon>
    </lineage>
</organism>
<proteinExistence type="predicted"/>
<accession>A0A1R3HKV6</accession>
<evidence type="ECO:0000313" key="2">
    <source>
        <dbReference type="Proteomes" id="UP000187203"/>
    </source>
</evidence>
<sequence>MSKLGGRDVRRGKQVAAFSWGEDDALVEGEVKTVFWFSRFDMGGELMMREDSVNWPVEFWFPMEVVEEEREVETNIEDERVGTFSELSDRADEFKSLEVGPRLSTWAGTKGMFSSGVFNTIPLLLSIESNLIGLVDPSSLETLEKPLGSQTD</sequence>
<reference evidence="2" key="1">
    <citation type="submission" date="2013-09" db="EMBL/GenBank/DDBJ databases">
        <title>Corchorus olitorius genome sequencing.</title>
        <authorList>
            <person name="Alam M."/>
            <person name="Haque M.S."/>
            <person name="Islam M.S."/>
            <person name="Emdad E.M."/>
            <person name="Islam M.M."/>
            <person name="Ahmed B."/>
            <person name="Halim A."/>
            <person name="Hossen Q.M.M."/>
            <person name="Hossain M.Z."/>
            <person name="Ahmed R."/>
            <person name="Khan M.M."/>
            <person name="Islam R."/>
            <person name="Rashid M.M."/>
            <person name="Khan S.A."/>
            <person name="Rahman M.S."/>
            <person name="Alam M."/>
            <person name="Yahiya A.S."/>
            <person name="Khan M.S."/>
            <person name="Azam M.S."/>
            <person name="Haque T."/>
            <person name="Lashkar M.Z.H."/>
            <person name="Akhand A.I."/>
            <person name="Morshed G."/>
            <person name="Roy S."/>
            <person name="Uddin K.S."/>
            <person name="Rabeya T."/>
            <person name="Hossain A.S."/>
            <person name="Chowdhury A."/>
            <person name="Snigdha A.R."/>
            <person name="Mortoza M.S."/>
            <person name="Matin S.A."/>
            <person name="Hoque S.M.E."/>
            <person name="Islam M.K."/>
            <person name="Roy D.K."/>
            <person name="Haider R."/>
            <person name="Moosa M.M."/>
            <person name="Elias S.M."/>
            <person name="Hasan A.M."/>
            <person name="Jahan S."/>
            <person name="Shafiuddin M."/>
            <person name="Mahmood N."/>
            <person name="Shommy N.S."/>
        </authorList>
    </citation>
    <scope>NUCLEOTIDE SEQUENCE [LARGE SCALE GENOMIC DNA]</scope>
    <source>
        <strain evidence="2">cv. O-4</strain>
    </source>
</reference>
<comment type="caution">
    <text evidence="1">The sequence shown here is derived from an EMBL/GenBank/DDBJ whole genome shotgun (WGS) entry which is preliminary data.</text>
</comment>
<protein>
    <submittedName>
        <fullName evidence="1">Uncharacterized protein</fullName>
    </submittedName>
</protein>
<name>A0A1R3HKV6_9ROSI</name>
<keyword evidence="2" id="KW-1185">Reference proteome</keyword>
<dbReference type="AlphaFoldDB" id="A0A1R3HKV6"/>
<dbReference type="Proteomes" id="UP000187203">
    <property type="component" value="Unassembled WGS sequence"/>
</dbReference>
<dbReference type="EMBL" id="AWUE01019934">
    <property type="protein sequence ID" value="OMO70938.1"/>
    <property type="molecule type" value="Genomic_DNA"/>
</dbReference>
<gene>
    <name evidence="1" type="ORF">COLO4_28437</name>
</gene>
<evidence type="ECO:0000313" key="1">
    <source>
        <dbReference type="EMBL" id="OMO70938.1"/>
    </source>
</evidence>